<dbReference type="PRINTS" id="PR01467">
    <property type="entry name" value="ARGREPRESSOR"/>
</dbReference>
<reference evidence="11" key="1">
    <citation type="submission" date="2020-08" db="EMBL/GenBank/DDBJ databases">
        <title>Genome public.</title>
        <authorList>
            <person name="Liu C."/>
            <person name="Sun Q."/>
        </authorList>
    </citation>
    <scope>NUCLEOTIDE SEQUENCE</scope>
    <source>
        <strain evidence="11">BX1005</strain>
    </source>
</reference>
<evidence type="ECO:0000256" key="1">
    <source>
        <dbReference type="ARBA" id="ARBA00004496"/>
    </source>
</evidence>
<dbReference type="Proteomes" id="UP000606720">
    <property type="component" value="Unassembled WGS sequence"/>
</dbReference>
<dbReference type="Pfam" id="PF02863">
    <property type="entry name" value="Arg_repressor_C"/>
    <property type="match status" value="1"/>
</dbReference>
<feature type="domain" description="Arginine repressor DNA-binding" evidence="9">
    <location>
        <begin position="2"/>
        <end position="66"/>
    </location>
</feature>
<dbReference type="InterPro" id="IPR020899">
    <property type="entry name" value="Arg_repress_C"/>
</dbReference>
<comment type="subcellular location">
    <subcellularLocation>
        <location evidence="1 7">Cytoplasm</location>
    </subcellularLocation>
</comment>
<dbReference type="GO" id="GO:0006526">
    <property type="term" value="P:L-arginine biosynthetic process"/>
    <property type="evidence" value="ECO:0007669"/>
    <property type="project" value="UniProtKB-KW"/>
</dbReference>
<sequence>MKSKRQVKILELIRKNDIETQEELSDYLEKEGYQVTQATVSRDIRELKLTKVAMNNGRQKYVALSENTEGMSEKYIRIFRDGFVSMDMAQNILVIKTVSGMAMAVAAALDAMDCNEIVGSIAGDDTIMCAVRTVDDTVALMKRLRKIISETQKS</sequence>
<comment type="caution">
    <text evidence="11">The sequence shown here is derived from an EMBL/GenBank/DDBJ whole genome shotgun (WGS) entry which is preliminary data.</text>
</comment>
<proteinExistence type="inferred from homology"/>
<dbReference type="GO" id="GO:1900079">
    <property type="term" value="P:regulation of arginine biosynthetic process"/>
    <property type="evidence" value="ECO:0007669"/>
    <property type="project" value="UniProtKB-UniRule"/>
</dbReference>
<dbReference type="GO" id="GO:0003700">
    <property type="term" value="F:DNA-binding transcription factor activity"/>
    <property type="evidence" value="ECO:0007669"/>
    <property type="project" value="UniProtKB-UniRule"/>
</dbReference>
<name>A0A923RUU7_9FIRM</name>
<gene>
    <name evidence="7 11" type="primary">argR</name>
    <name evidence="11" type="ORF">H8S17_05070</name>
</gene>
<keyword evidence="12" id="KW-1185">Reference proteome</keyword>
<dbReference type="HAMAP" id="MF_00173">
    <property type="entry name" value="Arg_repressor"/>
    <property type="match status" value="1"/>
</dbReference>
<comment type="similarity">
    <text evidence="2 7">Belongs to the ArgR family.</text>
</comment>
<dbReference type="InterPro" id="IPR020900">
    <property type="entry name" value="Arg_repress_DNA-bd"/>
</dbReference>
<evidence type="ECO:0000256" key="6">
    <source>
        <dbReference type="ARBA" id="ARBA00023163"/>
    </source>
</evidence>
<keyword evidence="7" id="KW-0678">Repressor</keyword>
<evidence type="ECO:0000259" key="9">
    <source>
        <dbReference type="Pfam" id="PF01316"/>
    </source>
</evidence>
<feature type="domain" description="Arginine repressor C-terminal" evidence="10">
    <location>
        <begin position="79"/>
        <end position="145"/>
    </location>
</feature>
<dbReference type="PANTHER" id="PTHR34471">
    <property type="entry name" value="ARGININE REPRESSOR"/>
    <property type="match status" value="1"/>
</dbReference>
<evidence type="ECO:0000256" key="5">
    <source>
        <dbReference type="ARBA" id="ARBA00023125"/>
    </source>
</evidence>
<evidence type="ECO:0000313" key="11">
    <source>
        <dbReference type="EMBL" id="MBC5713589.1"/>
    </source>
</evidence>
<dbReference type="InterPro" id="IPR036390">
    <property type="entry name" value="WH_DNA-bd_sf"/>
</dbReference>
<evidence type="ECO:0000256" key="2">
    <source>
        <dbReference type="ARBA" id="ARBA00008316"/>
    </source>
</evidence>
<dbReference type="RefSeq" id="WP_178052111.1">
    <property type="nucleotide sequence ID" value="NZ_JACOPH010000003.1"/>
</dbReference>
<evidence type="ECO:0000259" key="10">
    <source>
        <dbReference type="Pfam" id="PF02863"/>
    </source>
</evidence>
<dbReference type="AlphaFoldDB" id="A0A923RUU7"/>
<dbReference type="SUPFAM" id="SSF55252">
    <property type="entry name" value="C-terminal domain of arginine repressor"/>
    <property type="match status" value="1"/>
</dbReference>
<keyword evidence="6 7" id="KW-0804">Transcription</keyword>
<keyword evidence="7" id="KW-0055">Arginine biosynthesis</keyword>
<protein>
    <recommendedName>
        <fullName evidence="7 8">Arginine repressor</fullName>
    </recommendedName>
</protein>
<evidence type="ECO:0000256" key="8">
    <source>
        <dbReference type="NCBIfam" id="TIGR01529"/>
    </source>
</evidence>
<dbReference type="Pfam" id="PF01316">
    <property type="entry name" value="Arg_repressor"/>
    <property type="match status" value="1"/>
</dbReference>
<evidence type="ECO:0000256" key="4">
    <source>
        <dbReference type="ARBA" id="ARBA00023015"/>
    </source>
</evidence>
<dbReference type="SUPFAM" id="SSF46785">
    <property type="entry name" value="Winged helix' DNA-binding domain"/>
    <property type="match status" value="1"/>
</dbReference>
<dbReference type="EMBL" id="JACOPH010000003">
    <property type="protein sequence ID" value="MBC5713589.1"/>
    <property type="molecule type" value="Genomic_DNA"/>
</dbReference>
<keyword evidence="3 7" id="KW-0963">Cytoplasm</keyword>
<evidence type="ECO:0000256" key="7">
    <source>
        <dbReference type="HAMAP-Rule" id="MF_00173"/>
    </source>
</evidence>
<comment type="pathway">
    <text evidence="7">Amino-acid biosynthesis; L-arginine biosynthesis [regulation].</text>
</comment>
<dbReference type="NCBIfam" id="TIGR01529">
    <property type="entry name" value="argR_whole"/>
    <property type="match status" value="1"/>
</dbReference>
<dbReference type="GO" id="GO:0003677">
    <property type="term" value="F:DNA binding"/>
    <property type="evidence" value="ECO:0007669"/>
    <property type="project" value="UniProtKB-KW"/>
</dbReference>
<keyword evidence="4 7" id="KW-0805">Transcription regulation</keyword>
<comment type="function">
    <text evidence="7">Regulates arginine biosynthesis genes.</text>
</comment>
<organism evidence="11 12">
    <name type="scientific">Roseburia zhanii</name>
    <dbReference type="NCBI Taxonomy" id="2763064"/>
    <lineage>
        <taxon>Bacteria</taxon>
        <taxon>Bacillati</taxon>
        <taxon>Bacillota</taxon>
        <taxon>Clostridia</taxon>
        <taxon>Lachnospirales</taxon>
        <taxon>Lachnospiraceae</taxon>
        <taxon>Roseburia</taxon>
    </lineage>
</organism>
<evidence type="ECO:0000256" key="3">
    <source>
        <dbReference type="ARBA" id="ARBA00022490"/>
    </source>
</evidence>
<dbReference type="GO" id="GO:0051259">
    <property type="term" value="P:protein complex oligomerization"/>
    <property type="evidence" value="ECO:0007669"/>
    <property type="project" value="InterPro"/>
</dbReference>
<keyword evidence="5 7" id="KW-0238">DNA-binding</keyword>
<dbReference type="Gene3D" id="1.10.10.10">
    <property type="entry name" value="Winged helix-like DNA-binding domain superfamily/Winged helix DNA-binding domain"/>
    <property type="match status" value="1"/>
</dbReference>
<dbReference type="GO" id="GO:0005737">
    <property type="term" value="C:cytoplasm"/>
    <property type="evidence" value="ECO:0007669"/>
    <property type="project" value="UniProtKB-SubCell"/>
</dbReference>
<dbReference type="InterPro" id="IPR036388">
    <property type="entry name" value="WH-like_DNA-bd_sf"/>
</dbReference>
<dbReference type="PANTHER" id="PTHR34471:SF1">
    <property type="entry name" value="ARGININE REPRESSOR"/>
    <property type="match status" value="1"/>
</dbReference>
<accession>A0A923RUU7</accession>
<dbReference type="Gene3D" id="3.30.1360.40">
    <property type="match status" value="1"/>
</dbReference>
<keyword evidence="7" id="KW-0028">Amino-acid biosynthesis</keyword>
<dbReference type="InterPro" id="IPR001669">
    <property type="entry name" value="Arg_repress"/>
</dbReference>
<evidence type="ECO:0000313" key="12">
    <source>
        <dbReference type="Proteomes" id="UP000606720"/>
    </source>
</evidence>
<dbReference type="GO" id="GO:0034618">
    <property type="term" value="F:arginine binding"/>
    <property type="evidence" value="ECO:0007669"/>
    <property type="project" value="InterPro"/>
</dbReference>
<dbReference type="InterPro" id="IPR036251">
    <property type="entry name" value="Arg_repress_C_sf"/>
</dbReference>